<dbReference type="InterPro" id="IPR050314">
    <property type="entry name" value="Glycosyl_Hydrlase_18"/>
</dbReference>
<keyword evidence="3" id="KW-1185">Reference proteome</keyword>
<dbReference type="GO" id="GO:0005975">
    <property type="term" value="P:carbohydrate metabolic process"/>
    <property type="evidence" value="ECO:0007669"/>
    <property type="project" value="InterPro"/>
</dbReference>
<dbReference type="GO" id="GO:0005576">
    <property type="term" value="C:extracellular region"/>
    <property type="evidence" value="ECO:0007669"/>
    <property type="project" value="TreeGrafter"/>
</dbReference>
<dbReference type="Gene3D" id="3.10.50.10">
    <property type="match status" value="1"/>
</dbReference>
<dbReference type="GO" id="GO:0008061">
    <property type="term" value="F:chitin binding"/>
    <property type="evidence" value="ECO:0007669"/>
    <property type="project" value="TreeGrafter"/>
</dbReference>
<dbReference type="GO" id="GO:0006032">
    <property type="term" value="P:chitin catabolic process"/>
    <property type="evidence" value="ECO:0007669"/>
    <property type="project" value="TreeGrafter"/>
</dbReference>
<dbReference type="Pfam" id="PF00704">
    <property type="entry name" value="Glyco_hydro_18"/>
    <property type="match status" value="1"/>
</dbReference>
<gene>
    <name evidence="2" type="ORF">SBAD_LOCUS357</name>
</gene>
<dbReference type="PROSITE" id="PS51910">
    <property type="entry name" value="GH18_2"/>
    <property type="match status" value="1"/>
</dbReference>
<feature type="domain" description="GH18" evidence="1">
    <location>
        <begin position="1"/>
        <end position="138"/>
    </location>
</feature>
<dbReference type="WBParaSite" id="SBAD_0000037501-mRNA-1">
    <property type="protein sequence ID" value="SBAD_0000037501-mRNA-1"/>
    <property type="gene ID" value="SBAD_0000037501"/>
</dbReference>
<name>A0A183I9R3_9BILA</name>
<dbReference type="SUPFAM" id="SSF54556">
    <property type="entry name" value="Chitinase insertion domain"/>
    <property type="match status" value="1"/>
</dbReference>
<sequence>MPENKIVIGLATYARGWTLSKASDSKVGAAASGPAKQTTFVREAGVASYYEICKMIEQGAKRYFDDEAKVPYIVMGDQWFSYDDVESFDYKLDVMMKNKYKGAFVWTLDFDDFNGQCQSSKGKKYPLLRRMKDKLSRMGSEVSCSLSLINCMTNLFINFI</sequence>
<organism evidence="4">
    <name type="scientific">Soboliphyme baturini</name>
    <dbReference type="NCBI Taxonomy" id="241478"/>
    <lineage>
        <taxon>Eukaryota</taxon>
        <taxon>Metazoa</taxon>
        <taxon>Ecdysozoa</taxon>
        <taxon>Nematoda</taxon>
        <taxon>Enoplea</taxon>
        <taxon>Dorylaimia</taxon>
        <taxon>Dioctophymatida</taxon>
        <taxon>Dioctophymatoidea</taxon>
        <taxon>Soboliphymatidae</taxon>
        <taxon>Soboliphyme</taxon>
    </lineage>
</organism>
<dbReference type="OrthoDB" id="76388at2759"/>
<evidence type="ECO:0000313" key="4">
    <source>
        <dbReference type="WBParaSite" id="SBAD_0000037501-mRNA-1"/>
    </source>
</evidence>
<accession>A0A183I9R3</accession>
<evidence type="ECO:0000313" key="3">
    <source>
        <dbReference type="Proteomes" id="UP000270296"/>
    </source>
</evidence>
<dbReference type="Gene3D" id="3.20.20.80">
    <property type="entry name" value="Glycosidases"/>
    <property type="match status" value="1"/>
</dbReference>
<dbReference type="PANTHER" id="PTHR11177:SF400">
    <property type="entry name" value="ENDOCHITINASE-RELATED"/>
    <property type="match status" value="1"/>
</dbReference>
<dbReference type="InterPro" id="IPR017853">
    <property type="entry name" value="GH"/>
</dbReference>
<proteinExistence type="predicted"/>
<dbReference type="PANTHER" id="PTHR11177">
    <property type="entry name" value="CHITINASE"/>
    <property type="match status" value="1"/>
</dbReference>
<protein>
    <submittedName>
        <fullName evidence="4">Glyco_hydro_18 domain-containing protein</fullName>
    </submittedName>
</protein>
<dbReference type="SUPFAM" id="SSF51445">
    <property type="entry name" value="(Trans)glycosidases"/>
    <property type="match status" value="1"/>
</dbReference>
<reference evidence="2 3" key="2">
    <citation type="submission" date="2018-11" db="EMBL/GenBank/DDBJ databases">
        <authorList>
            <consortium name="Pathogen Informatics"/>
        </authorList>
    </citation>
    <scope>NUCLEOTIDE SEQUENCE [LARGE SCALE GENOMIC DNA]</scope>
</reference>
<dbReference type="InterPro" id="IPR001223">
    <property type="entry name" value="Glyco_hydro18_cat"/>
</dbReference>
<dbReference type="InterPro" id="IPR029070">
    <property type="entry name" value="Chitinase_insertion_sf"/>
</dbReference>
<evidence type="ECO:0000259" key="1">
    <source>
        <dbReference type="PROSITE" id="PS51910"/>
    </source>
</evidence>
<dbReference type="FunFam" id="3.10.50.10:FF:000008">
    <property type="entry name" value="Chitinase 11"/>
    <property type="match status" value="1"/>
</dbReference>
<dbReference type="Proteomes" id="UP000270296">
    <property type="component" value="Unassembled WGS sequence"/>
</dbReference>
<reference evidence="4" key="1">
    <citation type="submission" date="2016-06" db="UniProtKB">
        <authorList>
            <consortium name="WormBaseParasite"/>
        </authorList>
    </citation>
    <scope>IDENTIFICATION</scope>
</reference>
<dbReference type="GO" id="GO:0004568">
    <property type="term" value="F:chitinase activity"/>
    <property type="evidence" value="ECO:0007669"/>
    <property type="project" value="TreeGrafter"/>
</dbReference>
<evidence type="ECO:0000313" key="2">
    <source>
        <dbReference type="EMBL" id="VDO82748.1"/>
    </source>
</evidence>
<dbReference type="AlphaFoldDB" id="A0A183I9R3"/>
<dbReference type="EMBL" id="UZAM01000808">
    <property type="protein sequence ID" value="VDO82748.1"/>
    <property type="molecule type" value="Genomic_DNA"/>
</dbReference>